<dbReference type="GO" id="GO:0050660">
    <property type="term" value="F:flavin adenine dinucleotide binding"/>
    <property type="evidence" value="ECO:0007669"/>
    <property type="project" value="InterPro"/>
</dbReference>
<accession>A0A7Y8H2A6</accession>
<gene>
    <name evidence="2" type="ORF">F3K02_26700</name>
</gene>
<keyword evidence="3" id="KW-1185">Reference proteome</keyword>
<reference evidence="2 3" key="1">
    <citation type="submission" date="2019-09" db="EMBL/GenBank/DDBJ databases">
        <title>Hydrogenophaga aromatica sp. nov., isolated from a para-xylene-degrading enrichment culture.</title>
        <authorList>
            <person name="Tancsics A."/>
            <person name="Banerjee S."/>
        </authorList>
    </citation>
    <scope>NUCLEOTIDE SEQUENCE [LARGE SCALE GENOMIC DNA]</scope>
    <source>
        <strain evidence="2 3">D2P1</strain>
    </source>
</reference>
<dbReference type="RefSeq" id="WP_177139700.1">
    <property type="nucleotide sequence ID" value="NZ_VYGV01000028.1"/>
</dbReference>
<dbReference type="Proteomes" id="UP000545507">
    <property type="component" value="Unassembled WGS sequence"/>
</dbReference>
<feature type="domain" description="Acyl-CoA dehydrogenase/oxidase N-terminal" evidence="1">
    <location>
        <begin position="15"/>
        <end position="97"/>
    </location>
</feature>
<protein>
    <recommendedName>
        <fullName evidence="1">Acyl-CoA dehydrogenase/oxidase N-terminal domain-containing protein</fullName>
    </recommendedName>
</protein>
<dbReference type="InterPro" id="IPR037069">
    <property type="entry name" value="AcylCoA_DH/ox_N_sf"/>
</dbReference>
<dbReference type="GO" id="GO:0016627">
    <property type="term" value="F:oxidoreductase activity, acting on the CH-CH group of donors"/>
    <property type="evidence" value="ECO:0007669"/>
    <property type="project" value="InterPro"/>
</dbReference>
<dbReference type="InterPro" id="IPR009100">
    <property type="entry name" value="AcylCoA_DH/oxidase_NM_dom_sf"/>
</dbReference>
<dbReference type="Pfam" id="PF02771">
    <property type="entry name" value="Acyl-CoA_dh_N"/>
    <property type="match status" value="1"/>
</dbReference>
<dbReference type="Gene3D" id="1.10.540.10">
    <property type="entry name" value="Acyl-CoA dehydrogenase/oxidase, N-terminal domain"/>
    <property type="match status" value="1"/>
</dbReference>
<sequence>MHTEPLAADPTAPANTPLPRSALQRVVDTGLLRCAVPPALGGTGGTLPDLAAGARHLREHDAEAADILRAQRLAIEALVRSRNVALRELWLPDLLTGLRAGTVALDGPPLSGHDTGRGWLLTGRFERIANLPWEGFSLVAPAHLGDGPASWVLLRSEEDGLSVEAPQAAAARGSSERGSALRMNPVFFREDEWLGGPELRTHLAPVAAALSGGQPGAPT</sequence>
<dbReference type="SUPFAM" id="SSF56645">
    <property type="entry name" value="Acyl-CoA dehydrogenase NM domain-like"/>
    <property type="match status" value="1"/>
</dbReference>
<evidence type="ECO:0000259" key="1">
    <source>
        <dbReference type="Pfam" id="PF02771"/>
    </source>
</evidence>
<evidence type="ECO:0000313" key="3">
    <source>
        <dbReference type="Proteomes" id="UP000545507"/>
    </source>
</evidence>
<dbReference type="EMBL" id="VYGV01000028">
    <property type="protein sequence ID" value="NWF48821.1"/>
    <property type="molecule type" value="Genomic_DNA"/>
</dbReference>
<dbReference type="InterPro" id="IPR013786">
    <property type="entry name" value="AcylCoA_DH/ox_N"/>
</dbReference>
<proteinExistence type="predicted"/>
<name>A0A7Y8H2A6_9BURK</name>
<dbReference type="AlphaFoldDB" id="A0A7Y8H2A6"/>
<comment type="caution">
    <text evidence="2">The sequence shown here is derived from an EMBL/GenBank/DDBJ whole genome shotgun (WGS) entry which is preliminary data.</text>
</comment>
<evidence type="ECO:0000313" key="2">
    <source>
        <dbReference type="EMBL" id="NWF48821.1"/>
    </source>
</evidence>
<organism evidence="2 3">
    <name type="scientific">Hydrogenophaga aromaticivorans</name>
    <dbReference type="NCBI Taxonomy" id="2610898"/>
    <lineage>
        <taxon>Bacteria</taxon>
        <taxon>Pseudomonadati</taxon>
        <taxon>Pseudomonadota</taxon>
        <taxon>Betaproteobacteria</taxon>
        <taxon>Burkholderiales</taxon>
        <taxon>Comamonadaceae</taxon>
        <taxon>Hydrogenophaga</taxon>
    </lineage>
</organism>